<evidence type="ECO:0000256" key="8">
    <source>
        <dbReference type="ARBA" id="ARBA00023098"/>
    </source>
</evidence>
<organism evidence="14 15">
    <name type="scientific">Mycolicibacter senuensis</name>
    <dbReference type="NCBI Taxonomy" id="386913"/>
    <lineage>
        <taxon>Bacteria</taxon>
        <taxon>Bacillati</taxon>
        <taxon>Actinomycetota</taxon>
        <taxon>Actinomycetes</taxon>
        <taxon>Mycobacteriales</taxon>
        <taxon>Mycobacteriaceae</taxon>
        <taxon>Mycolicibacter</taxon>
    </lineage>
</organism>
<dbReference type="Gene3D" id="3.30.559.10">
    <property type="entry name" value="Chloramphenicol acetyltransferase-like domain"/>
    <property type="match status" value="1"/>
</dbReference>
<dbReference type="NCBIfam" id="TIGR02946">
    <property type="entry name" value="acyl_WS_DGAT"/>
    <property type="match status" value="1"/>
</dbReference>
<dbReference type="PANTHER" id="PTHR31650">
    <property type="entry name" value="O-ACYLTRANSFERASE (WSD1-LIKE) FAMILY PROTEIN"/>
    <property type="match status" value="1"/>
</dbReference>
<dbReference type="GO" id="GO:0071731">
    <property type="term" value="P:response to nitric oxide"/>
    <property type="evidence" value="ECO:0007669"/>
    <property type="project" value="TreeGrafter"/>
</dbReference>
<feature type="domain" description="O-acyltransferase WSD1 C-terminal" evidence="13">
    <location>
        <begin position="317"/>
        <end position="459"/>
    </location>
</feature>
<evidence type="ECO:0000259" key="12">
    <source>
        <dbReference type="Pfam" id="PF03007"/>
    </source>
</evidence>
<comment type="caution">
    <text evidence="14">The sequence shown here is derived from an EMBL/GenBank/DDBJ whole genome shotgun (WGS) entry which is preliminary data.</text>
</comment>
<dbReference type="GO" id="GO:0006071">
    <property type="term" value="P:glycerol metabolic process"/>
    <property type="evidence" value="ECO:0007669"/>
    <property type="project" value="UniProtKB-KW"/>
</dbReference>
<dbReference type="GO" id="GO:0001666">
    <property type="term" value="P:response to hypoxia"/>
    <property type="evidence" value="ECO:0007669"/>
    <property type="project" value="TreeGrafter"/>
</dbReference>
<keyword evidence="9 11" id="KW-0012">Acyltransferase</keyword>
<reference evidence="14 15" key="1">
    <citation type="journal article" date="2019" name="Emerg. Microbes Infect.">
        <title>Comprehensive subspecies identification of 175 nontuberculous mycobacteria species based on 7547 genomic profiles.</title>
        <authorList>
            <person name="Matsumoto Y."/>
            <person name="Kinjo T."/>
            <person name="Motooka D."/>
            <person name="Nabeya D."/>
            <person name="Jung N."/>
            <person name="Uechi K."/>
            <person name="Horii T."/>
            <person name="Iida T."/>
            <person name="Fujita J."/>
            <person name="Nakamura S."/>
        </authorList>
    </citation>
    <scope>NUCLEOTIDE SEQUENCE [LARGE SCALE GENOMIC DNA]</scope>
    <source>
        <strain evidence="14 15">JCM 16017</strain>
    </source>
</reference>
<dbReference type="PANTHER" id="PTHR31650:SF1">
    <property type="entry name" value="WAX ESTER SYNTHASE_DIACYLGLYCEROL ACYLTRANSFERASE 4-RELATED"/>
    <property type="match status" value="1"/>
</dbReference>
<comment type="catalytic activity">
    <reaction evidence="10 11">
        <text>an acyl-CoA + a 1,2-diacyl-sn-glycerol = a triacyl-sn-glycerol + CoA</text>
        <dbReference type="Rhea" id="RHEA:10868"/>
        <dbReference type="ChEBI" id="CHEBI:17815"/>
        <dbReference type="ChEBI" id="CHEBI:57287"/>
        <dbReference type="ChEBI" id="CHEBI:58342"/>
        <dbReference type="ChEBI" id="CHEBI:64615"/>
        <dbReference type="EC" id="2.3.1.20"/>
    </reaction>
</comment>
<dbReference type="UniPathway" id="UPA00282"/>
<proteinExistence type="inferred from homology"/>
<comment type="similarity">
    <text evidence="3 11">Belongs to the long-chain O-acyltransferase family.</text>
</comment>
<dbReference type="GO" id="GO:0004144">
    <property type="term" value="F:diacylglycerol O-acyltransferase activity"/>
    <property type="evidence" value="ECO:0007669"/>
    <property type="project" value="UniProtKB-EC"/>
</dbReference>
<dbReference type="AlphaFoldDB" id="A0A7I9XGL7"/>
<evidence type="ECO:0000256" key="11">
    <source>
        <dbReference type="RuleBase" id="RU361241"/>
    </source>
</evidence>
<keyword evidence="8 11" id="KW-0443">Lipid metabolism</keyword>
<dbReference type="InterPro" id="IPR009721">
    <property type="entry name" value="O-acyltransferase_WSD1_C"/>
</dbReference>
<sequence>MQEVSIVEQLTTLDAGFLEAEDSDRHISLAIGGLIVLEGPPPDYATLISTLGARISGCRRFGQKLQLHPLDLVPPRWVDDPGFDMAHHVRRVALPRPGDDAELFRFVADQMARRMDRDRPLWHIWVIEGLTDDRWAMLIQVHHCVGDGIATSHLFTGLCDESGDLGDRVASFAGHLPSSHESHSGEWHFGLPTVNSSPAAWAAELWNVSTAISAAAVRAARGTVELTAGLLRSGTPTALNGPMSAMRRYSSAKVSLADISQICQAFDVTLNDVALAGLTEAYRGMLNRRGERPLPETLRTLVPVSTRGGDAVGATDNRVSVMLPCLPVEEDNPVRRLKLVHARLSRTKRTGQRQAGSVFVSAANHIPFPLTAWAVRLLTRLPQQGVTTLATNVPGPSETLHIMGRPVLEVLPVPPIALQLRSGVAMLSYAESLFFGVLADYDTMPDVDEFARSIETAVARLLSSAKRRKTLREQAKRRHLSLAAGTA</sequence>
<evidence type="ECO:0000256" key="10">
    <source>
        <dbReference type="ARBA" id="ARBA00048109"/>
    </source>
</evidence>
<dbReference type="EC" id="2.3.1.20" evidence="4 11"/>
<keyword evidence="7 11" id="KW-0319">Glycerol metabolism</keyword>
<evidence type="ECO:0000256" key="9">
    <source>
        <dbReference type="ARBA" id="ARBA00023315"/>
    </source>
</evidence>
<gene>
    <name evidence="14" type="ORF">MSEN_03360</name>
</gene>
<name>A0A7I9XGL7_9MYCO</name>
<protein>
    <recommendedName>
        <fullName evidence="4 11">Diacylglycerol O-acyltransferase</fullName>
        <ecNumber evidence="4 11">2.3.1.20</ecNumber>
    </recommendedName>
</protein>
<dbReference type="GO" id="GO:0005886">
    <property type="term" value="C:plasma membrane"/>
    <property type="evidence" value="ECO:0007669"/>
    <property type="project" value="TreeGrafter"/>
</dbReference>
<keyword evidence="5 11" id="KW-0444">Lipid biosynthesis</keyword>
<accession>A0A7I9XGL7</accession>
<dbReference type="SUPFAM" id="SSF52777">
    <property type="entry name" value="CoA-dependent acyltransferases"/>
    <property type="match status" value="1"/>
</dbReference>
<dbReference type="EMBL" id="BLKV01000001">
    <property type="protein sequence ID" value="GFG68616.1"/>
    <property type="molecule type" value="Genomic_DNA"/>
</dbReference>
<evidence type="ECO:0000313" key="15">
    <source>
        <dbReference type="Proteomes" id="UP000465263"/>
    </source>
</evidence>
<evidence type="ECO:0000256" key="5">
    <source>
        <dbReference type="ARBA" id="ARBA00022516"/>
    </source>
</evidence>
<dbReference type="Pfam" id="PF06974">
    <property type="entry name" value="WS_DGAT_C"/>
    <property type="match status" value="1"/>
</dbReference>
<keyword evidence="6 11" id="KW-0808">Transferase</keyword>
<feature type="domain" description="O-acyltransferase WSD1-like N-terminal" evidence="12">
    <location>
        <begin position="10"/>
        <end position="274"/>
    </location>
</feature>
<evidence type="ECO:0000256" key="4">
    <source>
        <dbReference type="ARBA" id="ARBA00013244"/>
    </source>
</evidence>
<comment type="pathway">
    <text evidence="2">Lipid metabolism.</text>
</comment>
<dbReference type="GO" id="GO:0051701">
    <property type="term" value="P:biological process involved in interaction with host"/>
    <property type="evidence" value="ECO:0007669"/>
    <property type="project" value="TreeGrafter"/>
</dbReference>
<comment type="pathway">
    <text evidence="1 11">Glycerolipid metabolism; triacylglycerol biosynthesis.</text>
</comment>
<dbReference type="Pfam" id="PF03007">
    <property type="entry name" value="WS_DGAT_cat"/>
    <property type="match status" value="1"/>
</dbReference>
<evidence type="ECO:0000313" key="14">
    <source>
        <dbReference type="EMBL" id="GFG68616.1"/>
    </source>
</evidence>
<evidence type="ECO:0000256" key="1">
    <source>
        <dbReference type="ARBA" id="ARBA00004771"/>
    </source>
</evidence>
<evidence type="ECO:0000256" key="6">
    <source>
        <dbReference type="ARBA" id="ARBA00022679"/>
    </source>
</evidence>
<dbReference type="InterPro" id="IPR004255">
    <property type="entry name" value="O-acyltransferase_WSD1_N"/>
</dbReference>
<dbReference type="Proteomes" id="UP000465263">
    <property type="component" value="Unassembled WGS sequence"/>
</dbReference>
<evidence type="ECO:0000256" key="2">
    <source>
        <dbReference type="ARBA" id="ARBA00005189"/>
    </source>
</evidence>
<dbReference type="InterPro" id="IPR045034">
    <property type="entry name" value="O-acyltransferase_WSD1-like"/>
</dbReference>
<dbReference type="GO" id="GO:0019432">
    <property type="term" value="P:triglyceride biosynthetic process"/>
    <property type="evidence" value="ECO:0007669"/>
    <property type="project" value="UniProtKB-UniPathway"/>
</dbReference>
<keyword evidence="15" id="KW-1185">Reference proteome</keyword>
<evidence type="ECO:0000256" key="7">
    <source>
        <dbReference type="ARBA" id="ARBA00022798"/>
    </source>
</evidence>
<evidence type="ECO:0000259" key="13">
    <source>
        <dbReference type="Pfam" id="PF06974"/>
    </source>
</evidence>
<dbReference type="InterPro" id="IPR014292">
    <property type="entry name" value="Acyl_transf_WS/DGAT"/>
</dbReference>
<dbReference type="InterPro" id="IPR023213">
    <property type="entry name" value="CAT-like_dom_sf"/>
</dbReference>
<evidence type="ECO:0000256" key="3">
    <source>
        <dbReference type="ARBA" id="ARBA00009587"/>
    </source>
</evidence>